<evidence type="ECO:0000256" key="1">
    <source>
        <dbReference type="SAM" id="Phobius"/>
    </source>
</evidence>
<gene>
    <name evidence="3" type="ORF">A5880_000490</name>
    <name evidence="2" type="ORF">A5880_002592</name>
</gene>
<organism evidence="3">
    <name type="scientific">Candidatus Enterococcus mansonii</name>
    <dbReference type="NCBI Taxonomy" id="1834181"/>
    <lineage>
        <taxon>Bacteria</taxon>
        <taxon>Bacillati</taxon>
        <taxon>Bacillota</taxon>
        <taxon>Bacilli</taxon>
        <taxon>Lactobacillales</taxon>
        <taxon>Enterococcaceae</taxon>
        <taxon>Enterococcus</taxon>
    </lineage>
</organism>
<proteinExistence type="predicted"/>
<dbReference type="AlphaFoldDB" id="A0A242CHU6"/>
<dbReference type="Proteomes" id="UP000195139">
    <property type="component" value="Unassembled WGS sequence"/>
</dbReference>
<feature type="transmembrane region" description="Helical" evidence="1">
    <location>
        <begin position="100"/>
        <end position="118"/>
    </location>
</feature>
<name>A0A242CHU6_9ENTE</name>
<accession>A0A242CHU6</accession>
<keyword evidence="4" id="KW-1185">Reference proteome</keyword>
<evidence type="ECO:0000313" key="3">
    <source>
        <dbReference type="EMBL" id="OTO09807.1"/>
    </source>
</evidence>
<keyword evidence="1" id="KW-0472">Membrane</keyword>
<keyword evidence="1" id="KW-1133">Transmembrane helix</keyword>
<sequence>MTHIVLLIIAMFIGVYSLITFFQAIWVLYQVKRGILDELEKKIVFDSLAYTMFIILLLHTVQFIFGLVAFTLFKGTFTYIPIISSGAPFGKIVLSNLPNWHFEALFADCFIFAIIYFFRKQKYRA</sequence>
<feature type="transmembrane region" description="Helical" evidence="1">
    <location>
        <begin position="50"/>
        <end position="73"/>
    </location>
</feature>
<dbReference type="STRING" id="1834181.A5880_000490"/>
<evidence type="ECO:0000313" key="4">
    <source>
        <dbReference type="Proteomes" id="UP000195139"/>
    </source>
</evidence>
<reference evidence="3" key="1">
    <citation type="submission" date="2017-05" db="EMBL/GenBank/DDBJ databases">
        <title>The Genome Sequence of Enterococcus sp. 4G2_DIV0659.</title>
        <authorList>
            <consortium name="The Broad Institute Genomics Platform"/>
            <consortium name="The Broad Institute Genomic Center for Infectious Diseases"/>
            <person name="Earl A."/>
            <person name="Manson A."/>
            <person name="Schwartman J."/>
            <person name="Gilmore M."/>
            <person name="Abouelleil A."/>
            <person name="Cao P."/>
            <person name="Chapman S."/>
            <person name="Cusick C."/>
            <person name="Shea T."/>
            <person name="Young S."/>
            <person name="Neafsey D."/>
            <person name="Nusbaum C."/>
            <person name="Birren B."/>
        </authorList>
    </citation>
    <scope>NUCLEOTIDE SEQUENCE [LARGE SCALE GENOMIC DNA]</scope>
    <source>
        <strain evidence="3">4G2_DIV0659</strain>
    </source>
</reference>
<dbReference type="EMBL" id="NGLE02000001">
    <property type="protein sequence ID" value="MEI5995002.1"/>
    <property type="molecule type" value="Genomic_DNA"/>
</dbReference>
<dbReference type="OrthoDB" id="2187741at2"/>
<protein>
    <submittedName>
        <fullName evidence="3">Uncharacterized protein</fullName>
    </submittedName>
</protein>
<dbReference type="RefSeq" id="WP_086329430.1">
    <property type="nucleotide sequence ID" value="NZ_NGLE02000001.1"/>
</dbReference>
<keyword evidence="1" id="KW-0812">Transmembrane</keyword>
<comment type="caution">
    <text evidence="3">The sequence shown here is derived from an EMBL/GenBank/DDBJ whole genome shotgun (WGS) entry which is preliminary data.</text>
</comment>
<evidence type="ECO:0000313" key="2">
    <source>
        <dbReference type="EMBL" id="MEI5995002.1"/>
    </source>
</evidence>
<reference evidence="2 4" key="2">
    <citation type="submission" date="2018-07" db="EMBL/GenBank/DDBJ databases">
        <title>The Genome Sequence of Enterococcus sp. DIV0659b.</title>
        <authorList>
            <consortium name="The Broad Institute Genomics Platform"/>
            <consortium name="The Broad Institute Genomic Center for Infectious Diseases"/>
            <person name="Earl A."/>
            <person name="Manson A."/>
            <person name="Schwartman J."/>
            <person name="Gilmore M."/>
            <person name="Abouelleil A."/>
            <person name="Cao P."/>
            <person name="Chapman S."/>
            <person name="Cusick C."/>
            <person name="Shea T."/>
            <person name="Young S."/>
            <person name="Neafsey D."/>
            <person name="Nusbaum C."/>
            <person name="Birren B."/>
        </authorList>
    </citation>
    <scope>NUCLEOTIDE SEQUENCE [LARGE SCALE GENOMIC DNA]</scope>
    <source>
        <strain evidence="2 4">4G2_DIV0659</strain>
    </source>
</reference>
<feature type="transmembrane region" description="Helical" evidence="1">
    <location>
        <begin position="6"/>
        <end position="29"/>
    </location>
</feature>
<dbReference type="EMBL" id="NGLE01000001">
    <property type="protein sequence ID" value="OTO09807.1"/>
    <property type="molecule type" value="Genomic_DNA"/>
</dbReference>